<dbReference type="HAMAP" id="MF_00073">
    <property type="entry name" value="NusB"/>
    <property type="match status" value="1"/>
</dbReference>
<evidence type="ECO:0000256" key="6">
    <source>
        <dbReference type="HAMAP-Rule" id="MF_00073"/>
    </source>
</evidence>
<name>A0A1I2INZ4_9BACT</name>
<reference evidence="8 9" key="1">
    <citation type="submission" date="2016-10" db="EMBL/GenBank/DDBJ databases">
        <authorList>
            <person name="de Groot N.N."/>
        </authorList>
    </citation>
    <scope>NUCLEOTIDE SEQUENCE [LARGE SCALE GENOMIC DNA]</scope>
    <source>
        <strain evidence="8 9">CGMCC 1.9156</strain>
    </source>
</reference>
<dbReference type="Pfam" id="PF01029">
    <property type="entry name" value="NusB"/>
    <property type="match status" value="1"/>
</dbReference>
<evidence type="ECO:0000256" key="4">
    <source>
        <dbReference type="ARBA" id="ARBA00023015"/>
    </source>
</evidence>
<accession>A0A1I2INZ4</accession>
<keyword evidence="9" id="KW-1185">Reference proteome</keyword>
<dbReference type="InterPro" id="IPR035926">
    <property type="entry name" value="NusB-like_sf"/>
</dbReference>
<dbReference type="EMBL" id="FONW01000006">
    <property type="protein sequence ID" value="SFF42777.1"/>
    <property type="molecule type" value="Genomic_DNA"/>
</dbReference>
<dbReference type="GO" id="GO:0031564">
    <property type="term" value="P:transcription antitermination"/>
    <property type="evidence" value="ECO:0007669"/>
    <property type="project" value="UniProtKB-KW"/>
</dbReference>
<evidence type="ECO:0000256" key="1">
    <source>
        <dbReference type="ARBA" id="ARBA00005952"/>
    </source>
</evidence>
<comment type="similarity">
    <text evidence="1 6">Belongs to the NusB family.</text>
</comment>
<dbReference type="NCBIfam" id="TIGR01951">
    <property type="entry name" value="nusB"/>
    <property type="match status" value="1"/>
</dbReference>
<dbReference type="GO" id="GO:0006353">
    <property type="term" value="P:DNA-templated transcription termination"/>
    <property type="evidence" value="ECO:0007669"/>
    <property type="project" value="UniProtKB-UniRule"/>
</dbReference>
<keyword evidence="4 6" id="KW-0805">Transcription regulation</keyword>
<evidence type="ECO:0000259" key="7">
    <source>
        <dbReference type="Pfam" id="PF01029"/>
    </source>
</evidence>
<dbReference type="PANTHER" id="PTHR11078">
    <property type="entry name" value="N UTILIZATION SUBSTANCE PROTEIN B-RELATED"/>
    <property type="match status" value="1"/>
</dbReference>
<dbReference type="InterPro" id="IPR011605">
    <property type="entry name" value="NusB_fam"/>
</dbReference>
<dbReference type="RefSeq" id="WP_093920235.1">
    <property type="nucleotide sequence ID" value="NZ_FONW01000006.1"/>
</dbReference>
<sequence length="320" mass="37819">MISRRIIRIKVLQVLYAYYTSSEKSINNSEKELFFSIQKTYDLYHYLLDLAIEISKHAESVIELRKKKHFPTEEDLNPNTRFIRNQLISQLKENESLNKYLDKSKLSWINEPEFVKKMYNALIATDFYKSYMLAPESSYQADKKLVEQLFAEVILQSDDLFGILEEQSIYWNDDVDFVISMIIKTFKKFKEYTRENQALLPMFKDEEDRQFAKDLFRKTILNHDELKQVVTTHTVNWDVERIAFIDELILEMAIAEFLYFPSIPTKVSLNEYIELSKYYSTKKSRNFINGILDKALKALKNENKILKAGRGLIGEDTPKS</sequence>
<dbReference type="SUPFAM" id="SSF48013">
    <property type="entry name" value="NusB-like"/>
    <property type="match status" value="1"/>
</dbReference>
<proteinExistence type="inferred from homology"/>
<evidence type="ECO:0000256" key="5">
    <source>
        <dbReference type="ARBA" id="ARBA00023163"/>
    </source>
</evidence>
<dbReference type="Gene3D" id="1.10.940.10">
    <property type="entry name" value="NusB-like"/>
    <property type="match status" value="1"/>
</dbReference>
<dbReference type="GO" id="GO:0005829">
    <property type="term" value="C:cytosol"/>
    <property type="evidence" value="ECO:0007669"/>
    <property type="project" value="TreeGrafter"/>
</dbReference>
<comment type="function">
    <text evidence="6">Involved in transcription antitermination. Required for transcription of ribosomal RNA (rRNA) genes. Binds specifically to the boxA antiterminator sequence of the ribosomal RNA (rrn) operons.</text>
</comment>
<evidence type="ECO:0000313" key="9">
    <source>
        <dbReference type="Proteomes" id="UP000198964"/>
    </source>
</evidence>
<dbReference type="AlphaFoldDB" id="A0A1I2INZ4"/>
<dbReference type="STRING" id="655355.SAMN05216283_106102"/>
<evidence type="ECO:0000256" key="3">
    <source>
        <dbReference type="ARBA" id="ARBA00022884"/>
    </source>
</evidence>
<keyword evidence="2 6" id="KW-0889">Transcription antitermination</keyword>
<organism evidence="8 9">
    <name type="scientific">Sunxiuqinia elliptica</name>
    <dbReference type="NCBI Taxonomy" id="655355"/>
    <lineage>
        <taxon>Bacteria</taxon>
        <taxon>Pseudomonadati</taxon>
        <taxon>Bacteroidota</taxon>
        <taxon>Bacteroidia</taxon>
        <taxon>Marinilabiliales</taxon>
        <taxon>Prolixibacteraceae</taxon>
        <taxon>Sunxiuqinia</taxon>
    </lineage>
</organism>
<evidence type="ECO:0000256" key="2">
    <source>
        <dbReference type="ARBA" id="ARBA00022814"/>
    </source>
</evidence>
<dbReference type="Proteomes" id="UP000198964">
    <property type="component" value="Unassembled WGS sequence"/>
</dbReference>
<protein>
    <recommendedName>
        <fullName evidence="6">Transcription antitermination protein NusB</fullName>
    </recommendedName>
    <alternativeName>
        <fullName evidence="6">Antitermination factor NusB</fullName>
    </alternativeName>
</protein>
<feature type="domain" description="NusB/RsmB/TIM44" evidence="7">
    <location>
        <begin position="202"/>
        <end position="296"/>
    </location>
</feature>
<evidence type="ECO:0000313" key="8">
    <source>
        <dbReference type="EMBL" id="SFF42777.1"/>
    </source>
</evidence>
<dbReference type="InterPro" id="IPR006027">
    <property type="entry name" value="NusB_RsmB_TIM44"/>
</dbReference>
<keyword evidence="5 6" id="KW-0804">Transcription</keyword>
<dbReference type="PANTHER" id="PTHR11078:SF3">
    <property type="entry name" value="ANTITERMINATION NUSB DOMAIN-CONTAINING PROTEIN"/>
    <property type="match status" value="1"/>
</dbReference>
<gene>
    <name evidence="6" type="primary">nusB</name>
    <name evidence="8" type="ORF">SAMN05216283_106102</name>
</gene>
<keyword evidence="3 6" id="KW-0694">RNA-binding</keyword>
<dbReference type="GO" id="GO:0003723">
    <property type="term" value="F:RNA binding"/>
    <property type="evidence" value="ECO:0007669"/>
    <property type="project" value="UniProtKB-UniRule"/>
</dbReference>